<sequence length="380" mass="40993">MTTNSHNQTSSDTDSLDKTTQSTATDPTATQEGWQPKKKSPAKKILVLGLIIAGILGILYAYHLPPFSPKFIETNNAYVRGKPVQVSPKVAGYIKEILVQDYQWVEKDQVLAQIETDQFKMKVAQAKAGLISQENALGKIKQAQNSANANIAMADANIESAKATLANAQVQFDRMRKLLSADAISRQEYDNAQVALKKAQSTLKQATAQKQSALQELANVGVNKQGNIVAIDNAKTGLELAELELSYATIKAPISGQLGEIMAKQGQLVSVGTNLMSIVPPEHWLIANIKETEVASIAIGQPARIEIDALGGKQVLTGKVVQIAPATGSEFSTQKTDPSTGNFIKITQRIPVKIEFDANQPTVNQISIGMSARVQIDKIH</sequence>
<evidence type="ECO:0000313" key="13">
    <source>
        <dbReference type="Proteomes" id="UP001624684"/>
    </source>
</evidence>
<evidence type="ECO:0000256" key="3">
    <source>
        <dbReference type="ARBA" id="ARBA00022692"/>
    </source>
</evidence>
<evidence type="ECO:0000256" key="5">
    <source>
        <dbReference type="ARBA" id="ARBA00023136"/>
    </source>
</evidence>
<feature type="region of interest" description="Disordered" evidence="7">
    <location>
        <begin position="1"/>
        <end position="37"/>
    </location>
</feature>
<evidence type="ECO:0000256" key="6">
    <source>
        <dbReference type="SAM" id="Coils"/>
    </source>
</evidence>
<gene>
    <name evidence="12" type="ORF">ACJHVH_04120</name>
</gene>
<dbReference type="PANTHER" id="PTHR30386:SF26">
    <property type="entry name" value="TRANSPORT PROTEIN COMB"/>
    <property type="match status" value="1"/>
</dbReference>
<comment type="similarity">
    <text evidence="2">Belongs to the membrane fusion protein (MFP) (TC 8.A.1) family.</text>
</comment>
<evidence type="ECO:0000256" key="4">
    <source>
        <dbReference type="ARBA" id="ARBA00022989"/>
    </source>
</evidence>
<keyword evidence="4 8" id="KW-1133">Transmembrane helix</keyword>
<feature type="domain" description="Multidrug resistance protein MdtA-like alpha-helical hairpin" evidence="9">
    <location>
        <begin position="152"/>
        <end position="217"/>
    </location>
</feature>
<dbReference type="EMBL" id="JBJJXE010000004">
    <property type="protein sequence ID" value="MFL1732186.1"/>
    <property type="molecule type" value="Genomic_DNA"/>
</dbReference>
<dbReference type="Gene3D" id="1.10.287.470">
    <property type="entry name" value="Helix hairpin bin"/>
    <property type="match status" value="1"/>
</dbReference>
<dbReference type="Gene3D" id="2.40.30.170">
    <property type="match status" value="1"/>
</dbReference>
<dbReference type="Pfam" id="PF25917">
    <property type="entry name" value="BSH_RND"/>
    <property type="match status" value="1"/>
</dbReference>
<dbReference type="Pfam" id="PF25963">
    <property type="entry name" value="Beta-barrel_AAEA"/>
    <property type="match status" value="1"/>
</dbReference>
<keyword evidence="6" id="KW-0175">Coiled coil</keyword>
<dbReference type="PANTHER" id="PTHR30386">
    <property type="entry name" value="MEMBRANE FUSION SUBUNIT OF EMRAB-TOLC MULTIDRUG EFFLUX PUMP"/>
    <property type="match status" value="1"/>
</dbReference>
<feature type="coiled-coil region" evidence="6">
    <location>
        <begin position="151"/>
        <end position="216"/>
    </location>
</feature>
<evidence type="ECO:0000259" key="10">
    <source>
        <dbReference type="Pfam" id="PF25917"/>
    </source>
</evidence>
<comment type="caution">
    <text evidence="12">The sequence shown here is derived from an EMBL/GenBank/DDBJ whole genome shotgun (WGS) entry which is preliminary data.</text>
</comment>
<keyword evidence="5 8" id="KW-0472">Membrane</keyword>
<reference evidence="12 13" key="1">
    <citation type="submission" date="2024-11" db="EMBL/GenBank/DDBJ databases">
        <title>First Report of Moraxella oculi in Brazil in an Infectious Bovine Keratoconjunctivitis Outbreak.</title>
        <authorList>
            <person name="Carvalho C.V."/>
            <person name="Domingues R."/>
            <person name="Coutinho C."/>
            <person name="Honorio N.T.B.S."/>
            <person name="Faza D.R.L.R."/>
            <person name="Carvalho W.A."/>
            <person name="Machado A.B.F."/>
            <person name="Martins M.F."/>
            <person name="Gaspar E.B."/>
        </authorList>
    </citation>
    <scope>NUCLEOTIDE SEQUENCE [LARGE SCALE GENOMIC DNA]</scope>
    <source>
        <strain evidence="12 13">2117LE</strain>
    </source>
</reference>
<protein>
    <submittedName>
        <fullName evidence="12">HlyD family secretion protein</fullName>
    </submittedName>
</protein>
<evidence type="ECO:0000256" key="2">
    <source>
        <dbReference type="ARBA" id="ARBA00009477"/>
    </source>
</evidence>
<accession>A0ABW8UB06</accession>
<feature type="compositionally biased region" description="Low complexity" evidence="7">
    <location>
        <begin position="9"/>
        <end position="31"/>
    </location>
</feature>
<name>A0ABW8UB06_9GAMM</name>
<evidence type="ECO:0000313" key="12">
    <source>
        <dbReference type="EMBL" id="MFL1732186.1"/>
    </source>
</evidence>
<dbReference type="Gene3D" id="2.40.50.100">
    <property type="match status" value="1"/>
</dbReference>
<feature type="domain" description="Multidrug resistance protein MdtA-like barrel-sandwich hybrid" evidence="10">
    <location>
        <begin position="84"/>
        <end position="279"/>
    </location>
</feature>
<evidence type="ECO:0000259" key="9">
    <source>
        <dbReference type="Pfam" id="PF25876"/>
    </source>
</evidence>
<dbReference type="Proteomes" id="UP001624684">
    <property type="component" value="Unassembled WGS sequence"/>
</dbReference>
<evidence type="ECO:0000256" key="1">
    <source>
        <dbReference type="ARBA" id="ARBA00004167"/>
    </source>
</evidence>
<organism evidence="12 13">
    <name type="scientific">Moraxella oculi</name>
    <dbReference type="NCBI Taxonomy" id="2940516"/>
    <lineage>
        <taxon>Bacteria</taxon>
        <taxon>Pseudomonadati</taxon>
        <taxon>Pseudomonadota</taxon>
        <taxon>Gammaproteobacteria</taxon>
        <taxon>Moraxellales</taxon>
        <taxon>Moraxellaceae</taxon>
        <taxon>Moraxella</taxon>
    </lineage>
</organism>
<comment type="subcellular location">
    <subcellularLocation>
        <location evidence="1">Membrane</location>
        <topology evidence="1">Single-pass membrane protein</topology>
    </subcellularLocation>
</comment>
<dbReference type="InterPro" id="IPR058625">
    <property type="entry name" value="MdtA-like_BSH"/>
</dbReference>
<keyword evidence="13" id="KW-1185">Reference proteome</keyword>
<dbReference type="SUPFAM" id="SSF111369">
    <property type="entry name" value="HlyD-like secretion proteins"/>
    <property type="match status" value="3"/>
</dbReference>
<keyword evidence="3 8" id="KW-0812">Transmembrane</keyword>
<evidence type="ECO:0000256" key="7">
    <source>
        <dbReference type="SAM" id="MobiDB-lite"/>
    </source>
</evidence>
<dbReference type="Pfam" id="PF25876">
    <property type="entry name" value="HH_MFP_RND"/>
    <property type="match status" value="1"/>
</dbReference>
<feature type="domain" description="p-hydroxybenzoic acid efflux pump subunit AaeA-like beta-barrel" evidence="11">
    <location>
        <begin position="285"/>
        <end position="376"/>
    </location>
</feature>
<dbReference type="InterPro" id="IPR050739">
    <property type="entry name" value="MFP"/>
</dbReference>
<evidence type="ECO:0000259" key="11">
    <source>
        <dbReference type="Pfam" id="PF25963"/>
    </source>
</evidence>
<dbReference type="InterPro" id="IPR058624">
    <property type="entry name" value="MdtA-like_HH"/>
</dbReference>
<feature type="transmembrane region" description="Helical" evidence="8">
    <location>
        <begin position="45"/>
        <end position="62"/>
    </location>
</feature>
<dbReference type="RefSeq" id="WP_407068869.1">
    <property type="nucleotide sequence ID" value="NZ_JBJJXE010000004.1"/>
</dbReference>
<dbReference type="InterPro" id="IPR058634">
    <property type="entry name" value="AaeA-lik-b-barrel"/>
</dbReference>
<proteinExistence type="inferred from homology"/>
<evidence type="ECO:0000256" key="8">
    <source>
        <dbReference type="SAM" id="Phobius"/>
    </source>
</evidence>